<feature type="domain" description="AB hydrolase-1" evidence="3">
    <location>
        <begin position="2"/>
        <end position="233"/>
    </location>
</feature>
<dbReference type="InterPro" id="IPR000073">
    <property type="entry name" value="AB_hydrolase_1"/>
</dbReference>
<dbReference type="InterPro" id="IPR029058">
    <property type="entry name" value="AB_hydrolase_fold"/>
</dbReference>
<evidence type="ECO:0000256" key="1">
    <source>
        <dbReference type="ARBA" id="ARBA00010088"/>
    </source>
</evidence>
<keyword evidence="2 4" id="KW-0378">Hydrolase</keyword>
<dbReference type="Gene3D" id="3.40.50.1820">
    <property type="entry name" value="alpha/beta hydrolase"/>
    <property type="match status" value="1"/>
</dbReference>
<dbReference type="InterPro" id="IPR050266">
    <property type="entry name" value="AB_hydrolase_sf"/>
</dbReference>
<dbReference type="PRINTS" id="PR00793">
    <property type="entry name" value="PROAMNOPTASE"/>
</dbReference>
<dbReference type="SUPFAM" id="SSF53474">
    <property type="entry name" value="alpha/beta-Hydrolases"/>
    <property type="match status" value="1"/>
</dbReference>
<proteinExistence type="inferred from homology"/>
<dbReference type="GO" id="GO:0016020">
    <property type="term" value="C:membrane"/>
    <property type="evidence" value="ECO:0007669"/>
    <property type="project" value="TreeGrafter"/>
</dbReference>
<evidence type="ECO:0000313" key="4">
    <source>
        <dbReference type="EMBL" id="MBU2692418.1"/>
    </source>
</evidence>
<dbReference type="Proteomes" id="UP000777784">
    <property type="component" value="Unassembled WGS sequence"/>
</dbReference>
<comment type="similarity">
    <text evidence="1">Belongs to the peptidase S33 family.</text>
</comment>
<gene>
    <name evidence="4" type="ORF">KJ970_15955</name>
</gene>
<dbReference type="Pfam" id="PF12697">
    <property type="entry name" value="Abhydrolase_6"/>
    <property type="match status" value="1"/>
</dbReference>
<sequence length="256" mass="28725">MVIVLHGGPGAPGYMAPVARGLEDSFRVIEPLQRRSGGEPLTVARHVDDLHEVITKAGKMYGPALVGSSWGAMLALAYAATYPAMAGPLVLIGCGTFDLDARAAMKATIDKRMDESLRIRLKRLPEEFPNPDDQLKSMGDLIQPLHIYKSLAAEPEGESCDARGHHETWDDMVRLQSEGVYPEAFAVIKSPVLMLHGTYDPHPGRMIQESLKPYITQLEYHEWERCGHYPWLETSVRGEFFNILNDWLKRNLPRDY</sequence>
<dbReference type="PANTHER" id="PTHR43798">
    <property type="entry name" value="MONOACYLGLYCEROL LIPASE"/>
    <property type="match status" value="1"/>
</dbReference>
<dbReference type="GO" id="GO:0006508">
    <property type="term" value="P:proteolysis"/>
    <property type="evidence" value="ECO:0007669"/>
    <property type="project" value="InterPro"/>
</dbReference>
<dbReference type="PANTHER" id="PTHR43798:SF33">
    <property type="entry name" value="HYDROLASE, PUTATIVE (AFU_ORTHOLOGUE AFUA_2G14860)-RELATED"/>
    <property type="match status" value="1"/>
</dbReference>
<evidence type="ECO:0000256" key="2">
    <source>
        <dbReference type="ARBA" id="ARBA00022801"/>
    </source>
</evidence>
<dbReference type="AlphaFoldDB" id="A0A948RWP5"/>
<comment type="caution">
    <text evidence="4">The sequence shown here is derived from an EMBL/GenBank/DDBJ whole genome shotgun (WGS) entry which is preliminary data.</text>
</comment>
<evidence type="ECO:0000313" key="5">
    <source>
        <dbReference type="Proteomes" id="UP000777784"/>
    </source>
</evidence>
<dbReference type="EMBL" id="JAHJDP010000091">
    <property type="protein sequence ID" value="MBU2692418.1"/>
    <property type="molecule type" value="Genomic_DNA"/>
</dbReference>
<organism evidence="4 5">
    <name type="scientific">Eiseniibacteriota bacterium</name>
    <dbReference type="NCBI Taxonomy" id="2212470"/>
    <lineage>
        <taxon>Bacteria</taxon>
        <taxon>Candidatus Eiseniibacteriota</taxon>
    </lineage>
</organism>
<name>A0A948RWP5_UNCEI</name>
<evidence type="ECO:0000259" key="3">
    <source>
        <dbReference type="Pfam" id="PF12697"/>
    </source>
</evidence>
<dbReference type="GO" id="GO:0008233">
    <property type="term" value="F:peptidase activity"/>
    <property type="evidence" value="ECO:0007669"/>
    <property type="project" value="InterPro"/>
</dbReference>
<dbReference type="InterPro" id="IPR002410">
    <property type="entry name" value="Peptidase_S33"/>
</dbReference>
<protein>
    <submittedName>
        <fullName evidence="4">Alpha/beta hydrolase</fullName>
    </submittedName>
</protein>
<accession>A0A948RWP5</accession>
<reference evidence="4" key="1">
    <citation type="submission" date="2021-05" db="EMBL/GenBank/DDBJ databases">
        <title>Energy efficiency and biological interactions define the core microbiome of deep oligotrophic groundwater.</title>
        <authorList>
            <person name="Mehrshad M."/>
            <person name="Lopez-Fernandez M."/>
            <person name="Bell E."/>
            <person name="Bernier-Latmani R."/>
            <person name="Bertilsson S."/>
            <person name="Dopson M."/>
        </authorList>
    </citation>
    <scope>NUCLEOTIDE SEQUENCE</scope>
    <source>
        <strain evidence="4">Modern_marine.mb.64</strain>
    </source>
</reference>